<name>A0AAW1I964_POPJA</name>
<dbReference type="AlphaFoldDB" id="A0AAW1I964"/>
<protein>
    <submittedName>
        <fullName evidence="2">Uncharacterized protein</fullName>
    </submittedName>
</protein>
<evidence type="ECO:0000256" key="1">
    <source>
        <dbReference type="SAM" id="MobiDB-lite"/>
    </source>
</evidence>
<organism evidence="2 3">
    <name type="scientific">Popillia japonica</name>
    <name type="common">Japanese beetle</name>
    <dbReference type="NCBI Taxonomy" id="7064"/>
    <lineage>
        <taxon>Eukaryota</taxon>
        <taxon>Metazoa</taxon>
        <taxon>Ecdysozoa</taxon>
        <taxon>Arthropoda</taxon>
        <taxon>Hexapoda</taxon>
        <taxon>Insecta</taxon>
        <taxon>Pterygota</taxon>
        <taxon>Neoptera</taxon>
        <taxon>Endopterygota</taxon>
        <taxon>Coleoptera</taxon>
        <taxon>Polyphaga</taxon>
        <taxon>Scarabaeiformia</taxon>
        <taxon>Scarabaeidae</taxon>
        <taxon>Rutelinae</taxon>
        <taxon>Popillia</taxon>
    </lineage>
</organism>
<dbReference type="Proteomes" id="UP001458880">
    <property type="component" value="Unassembled WGS sequence"/>
</dbReference>
<proteinExistence type="predicted"/>
<keyword evidence="3" id="KW-1185">Reference proteome</keyword>
<accession>A0AAW1I964</accession>
<gene>
    <name evidence="2" type="ORF">QE152_g37706</name>
</gene>
<comment type="caution">
    <text evidence="2">The sequence shown here is derived from an EMBL/GenBank/DDBJ whole genome shotgun (WGS) entry which is preliminary data.</text>
</comment>
<evidence type="ECO:0000313" key="3">
    <source>
        <dbReference type="Proteomes" id="UP001458880"/>
    </source>
</evidence>
<feature type="region of interest" description="Disordered" evidence="1">
    <location>
        <begin position="34"/>
        <end position="73"/>
    </location>
</feature>
<evidence type="ECO:0000313" key="2">
    <source>
        <dbReference type="EMBL" id="KAK9685748.1"/>
    </source>
</evidence>
<feature type="compositionally biased region" description="Acidic residues" evidence="1">
    <location>
        <begin position="41"/>
        <end position="60"/>
    </location>
</feature>
<dbReference type="EMBL" id="JASPKY010000753">
    <property type="protein sequence ID" value="KAK9685748.1"/>
    <property type="molecule type" value="Genomic_DNA"/>
</dbReference>
<reference evidence="2 3" key="1">
    <citation type="journal article" date="2024" name="BMC Genomics">
        <title>De novo assembly and annotation of Popillia japonica's genome with initial clues to its potential as an invasive pest.</title>
        <authorList>
            <person name="Cucini C."/>
            <person name="Boschi S."/>
            <person name="Funari R."/>
            <person name="Cardaioli E."/>
            <person name="Iannotti N."/>
            <person name="Marturano G."/>
            <person name="Paoli F."/>
            <person name="Bruttini M."/>
            <person name="Carapelli A."/>
            <person name="Frati F."/>
            <person name="Nardi F."/>
        </authorList>
    </citation>
    <scope>NUCLEOTIDE SEQUENCE [LARGE SCALE GENOMIC DNA]</scope>
    <source>
        <strain evidence="2">DMR45628</strain>
    </source>
</reference>
<sequence>MNEELEFIFNTRHSSDYNADFYTRVANAVANDLERERAAEETGELEEDDPFEDEDDDNDVDYIPNENDADVENDLVIRCGK</sequence>